<dbReference type="AlphaFoldDB" id="A0A2P2QCZ1"/>
<name>A0A2P2QCZ1_RHIMU</name>
<proteinExistence type="predicted"/>
<evidence type="ECO:0000313" key="1">
    <source>
        <dbReference type="EMBL" id="MBX64757.1"/>
    </source>
</evidence>
<protein>
    <submittedName>
        <fullName evidence="1">Uncharacterized protein</fullName>
    </submittedName>
</protein>
<dbReference type="EMBL" id="GGEC01084273">
    <property type="protein sequence ID" value="MBX64757.1"/>
    <property type="molecule type" value="Transcribed_RNA"/>
</dbReference>
<organism evidence="1">
    <name type="scientific">Rhizophora mucronata</name>
    <name type="common">Asiatic mangrove</name>
    <dbReference type="NCBI Taxonomy" id="61149"/>
    <lineage>
        <taxon>Eukaryota</taxon>
        <taxon>Viridiplantae</taxon>
        <taxon>Streptophyta</taxon>
        <taxon>Embryophyta</taxon>
        <taxon>Tracheophyta</taxon>
        <taxon>Spermatophyta</taxon>
        <taxon>Magnoliopsida</taxon>
        <taxon>eudicotyledons</taxon>
        <taxon>Gunneridae</taxon>
        <taxon>Pentapetalae</taxon>
        <taxon>rosids</taxon>
        <taxon>fabids</taxon>
        <taxon>Malpighiales</taxon>
        <taxon>Rhizophoraceae</taxon>
        <taxon>Rhizophora</taxon>
    </lineage>
</organism>
<reference evidence="1" key="1">
    <citation type="submission" date="2018-02" db="EMBL/GenBank/DDBJ databases">
        <title>Rhizophora mucronata_Transcriptome.</title>
        <authorList>
            <person name="Meera S.P."/>
            <person name="Sreeshan A."/>
            <person name="Augustine A."/>
        </authorList>
    </citation>
    <scope>NUCLEOTIDE SEQUENCE</scope>
    <source>
        <tissue evidence="1">Leaf</tissue>
    </source>
</reference>
<sequence length="63" mass="7921">MDDRHMHFTINTALNKWPLIIKNVNREKNVKYRQYYILTPYFESRYWRTCWDIMHLGGNREDK</sequence>
<accession>A0A2P2QCZ1</accession>